<comment type="caution">
    <text evidence="6">The sequence shown here is derived from an EMBL/GenBank/DDBJ whole genome shotgun (WGS) entry which is preliminary data.</text>
</comment>
<comment type="similarity">
    <text evidence="1">Belongs to the metallo-beta-lactamase superfamily.</text>
</comment>
<evidence type="ECO:0000313" key="7">
    <source>
        <dbReference type="Proteomes" id="UP001218218"/>
    </source>
</evidence>
<sequence length="368" mass="40059">MSFTDLNIPASSSTVTVKIFDVVDDPQTVVVPAVAFMSPVAPGYENMTCPMFAFLVENTATKTRVLFDLGPRKDLENGAPSMAAAVKAGTMSMPVTKDIGEQLEEHGVELSSISAAIWSHSHIDHTGDLSKFPSSVDLVVSKDMLLETHESRPSSTLLPSDFAGRKLITIDFNDKPLMIGSFRAFDYFGDGSFYLLDVPGHQAGHVCGLARVTPTSFVLLGADTCHHPGVFRPTSRLHKHFPCPGELLAATRLSVTVSPAHLHKSPADGQFDLASRTTPLLDIAEKGYYEDPASARESIDKLGEFDANRDVFVVLAHDESLVPVIRQGAAAYPVLLDEWQAKGWKEEVTWAFIDEKNPAFRFGKAKSI</sequence>
<evidence type="ECO:0000256" key="3">
    <source>
        <dbReference type="ARBA" id="ARBA00022801"/>
    </source>
</evidence>
<organism evidence="6 7">
    <name type="scientific">Mycena albidolilacea</name>
    <dbReference type="NCBI Taxonomy" id="1033008"/>
    <lineage>
        <taxon>Eukaryota</taxon>
        <taxon>Fungi</taxon>
        <taxon>Dikarya</taxon>
        <taxon>Basidiomycota</taxon>
        <taxon>Agaricomycotina</taxon>
        <taxon>Agaricomycetes</taxon>
        <taxon>Agaricomycetidae</taxon>
        <taxon>Agaricales</taxon>
        <taxon>Marasmiineae</taxon>
        <taxon>Mycenaceae</taxon>
        <taxon>Mycena</taxon>
    </lineage>
</organism>
<dbReference type="InterPro" id="IPR001279">
    <property type="entry name" value="Metallo-B-lactamas"/>
</dbReference>
<dbReference type="Pfam" id="PF00753">
    <property type="entry name" value="Lactamase_B"/>
    <property type="match status" value="1"/>
</dbReference>
<dbReference type="Proteomes" id="UP001218218">
    <property type="component" value="Unassembled WGS sequence"/>
</dbReference>
<dbReference type="SMART" id="SM00849">
    <property type="entry name" value="Lactamase_B"/>
    <property type="match status" value="1"/>
</dbReference>
<dbReference type="GO" id="GO:0016787">
    <property type="term" value="F:hydrolase activity"/>
    <property type="evidence" value="ECO:0007669"/>
    <property type="project" value="UniProtKB-KW"/>
</dbReference>
<proteinExistence type="inferred from homology"/>
<evidence type="ECO:0000259" key="5">
    <source>
        <dbReference type="SMART" id="SM00849"/>
    </source>
</evidence>
<protein>
    <submittedName>
        <fullName evidence="6">Beta-lactamase-like protein</fullName>
    </submittedName>
</protein>
<accession>A0AAD7EGC2</accession>
<keyword evidence="3" id="KW-0378">Hydrolase</keyword>
<evidence type="ECO:0000313" key="6">
    <source>
        <dbReference type="EMBL" id="KAJ7322974.1"/>
    </source>
</evidence>
<reference evidence="6" key="1">
    <citation type="submission" date="2023-03" db="EMBL/GenBank/DDBJ databases">
        <title>Massive genome expansion in bonnet fungi (Mycena s.s.) driven by repeated elements and novel gene families across ecological guilds.</title>
        <authorList>
            <consortium name="Lawrence Berkeley National Laboratory"/>
            <person name="Harder C.B."/>
            <person name="Miyauchi S."/>
            <person name="Viragh M."/>
            <person name="Kuo A."/>
            <person name="Thoen E."/>
            <person name="Andreopoulos B."/>
            <person name="Lu D."/>
            <person name="Skrede I."/>
            <person name="Drula E."/>
            <person name="Henrissat B."/>
            <person name="Morin E."/>
            <person name="Kohler A."/>
            <person name="Barry K."/>
            <person name="LaButti K."/>
            <person name="Morin E."/>
            <person name="Salamov A."/>
            <person name="Lipzen A."/>
            <person name="Mereny Z."/>
            <person name="Hegedus B."/>
            <person name="Baldrian P."/>
            <person name="Stursova M."/>
            <person name="Weitz H."/>
            <person name="Taylor A."/>
            <person name="Grigoriev I.V."/>
            <person name="Nagy L.G."/>
            <person name="Martin F."/>
            <person name="Kauserud H."/>
        </authorList>
    </citation>
    <scope>NUCLEOTIDE SEQUENCE</scope>
    <source>
        <strain evidence="6">CBHHK002</strain>
    </source>
</reference>
<gene>
    <name evidence="6" type="ORF">DFH08DRAFT_1085650</name>
</gene>
<dbReference type="GO" id="GO:0046872">
    <property type="term" value="F:metal ion binding"/>
    <property type="evidence" value="ECO:0007669"/>
    <property type="project" value="UniProtKB-KW"/>
</dbReference>
<dbReference type="AlphaFoldDB" id="A0AAD7EGC2"/>
<keyword evidence="2" id="KW-0479">Metal-binding</keyword>
<dbReference type="InterPro" id="IPR051013">
    <property type="entry name" value="MBL_superfamily_lactonases"/>
</dbReference>
<dbReference type="EMBL" id="JARIHO010000048">
    <property type="protein sequence ID" value="KAJ7322974.1"/>
    <property type="molecule type" value="Genomic_DNA"/>
</dbReference>
<feature type="domain" description="Metallo-beta-lactamase" evidence="5">
    <location>
        <begin position="50"/>
        <end position="261"/>
    </location>
</feature>
<name>A0AAD7EGC2_9AGAR</name>
<dbReference type="PANTHER" id="PTHR42978">
    <property type="entry name" value="QUORUM-QUENCHING LACTONASE YTNP-RELATED-RELATED"/>
    <property type="match status" value="1"/>
</dbReference>
<dbReference type="Gene3D" id="3.60.15.10">
    <property type="entry name" value="Ribonuclease Z/Hydroxyacylglutathione hydrolase-like"/>
    <property type="match status" value="1"/>
</dbReference>
<dbReference type="InterPro" id="IPR036866">
    <property type="entry name" value="RibonucZ/Hydroxyglut_hydro"/>
</dbReference>
<evidence type="ECO:0000256" key="2">
    <source>
        <dbReference type="ARBA" id="ARBA00022723"/>
    </source>
</evidence>
<dbReference type="CDD" id="cd07730">
    <property type="entry name" value="metallo-hydrolase-like_MBL-fold"/>
    <property type="match status" value="1"/>
</dbReference>
<keyword evidence="4" id="KW-0862">Zinc</keyword>
<keyword evidence="7" id="KW-1185">Reference proteome</keyword>
<dbReference type="PANTHER" id="PTHR42978:SF5">
    <property type="entry name" value="METALLO-BETA-LACTAMASE DOMAIN-CONTAINING PROTEIN"/>
    <property type="match status" value="1"/>
</dbReference>
<evidence type="ECO:0000256" key="1">
    <source>
        <dbReference type="ARBA" id="ARBA00007749"/>
    </source>
</evidence>
<dbReference type="SUPFAM" id="SSF56281">
    <property type="entry name" value="Metallo-hydrolase/oxidoreductase"/>
    <property type="match status" value="1"/>
</dbReference>
<evidence type="ECO:0000256" key="4">
    <source>
        <dbReference type="ARBA" id="ARBA00022833"/>
    </source>
</evidence>